<dbReference type="RefSeq" id="WP_345193031.1">
    <property type="nucleotide sequence ID" value="NZ_BAABJJ010000039.1"/>
</dbReference>
<protein>
    <submittedName>
        <fullName evidence="1">Uncharacterized protein</fullName>
    </submittedName>
</protein>
<accession>A0ABP9GT40</accession>
<proteinExistence type="predicted"/>
<sequence length="47" mass="5861">MDIEEMDVEDLESKWVETFNSFDSYDDKQLWRDELKYLKDRIKNLET</sequence>
<gene>
    <name evidence="1" type="ORF">GCM10023314_27820</name>
</gene>
<organism evidence="1 2">
    <name type="scientific">Algibacter agarivorans</name>
    <dbReference type="NCBI Taxonomy" id="1109741"/>
    <lineage>
        <taxon>Bacteria</taxon>
        <taxon>Pseudomonadati</taxon>
        <taxon>Bacteroidota</taxon>
        <taxon>Flavobacteriia</taxon>
        <taxon>Flavobacteriales</taxon>
        <taxon>Flavobacteriaceae</taxon>
        <taxon>Algibacter</taxon>
    </lineage>
</organism>
<dbReference type="Proteomes" id="UP001501302">
    <property type="component" value="Unassembled WGS sequence"/>
</dbReference>
<name>A0ABP9GT40_9FLAO</name>
<evidence type="ECO:0000313" key="2">
    <source>
        <dbReference type="Proteomes" id="UP001501302"/>
    </source>
</evidence>
<keyword evidence="2" id="KW-1185">Reference proteome</keyword>
<dbReference type="EMBL" id="BAABJJ010000039">
    <property type="protein sequence ID" value="GAA4952717.1"/>
    <property type="molecule type" value="Genomic_DNA"/>
</dbReference>
<evidence type="ECO:0000313" key="1">
    <source>
        <dbReference type="EMBL" id="GAA4952717.1"/>
    </source>
</evidence>
<comment type="caution">
    <text evidence="1">The sequence shown here is derived from an EMBL/GenBank/DDBJ whole genome shotgun (WGS) entry which is preliminary data.</text>
</comment>
<reference evidence="2" key="1">
    <citation type="journal article" date="2019" name="Int. J. Syst. Evol. Microbiol.">
        <title>The Global Catalogue of Microorganisms (GCM) 10K type strain sequencing project: providing services to taxonomists for standard genome sequencing and annotation.</title>
        <authorList>
            <consortium name="The Broad Institute Genomics Platform"/>
            <consortium name="The Broad Institute Genome Sequencing Center for Infectious Disease"/>
            <person name="Wu L."/>
            <person name="Ma J."/>
        </authorList>
    </citation>
    <scope>NUCLEOTIDE SEQUENCE [LARGE SCALE GENOMIC DNA]</scope>
    <source>
        <strain evidence="2">JCM 18285</strain>
    </source>
</reference>